<dbReference type="AlphaFoldDB" id="A0AAJ6YE50"/>
<dbReference type="GO" id="GO:0005634">
    <property type="term" value="C:nucleus"/>
    <property type="evidence" value="ECO:0007669"/>
    <property type="project" value="TreeGrafter"/>
</dbReference>
<dbReference type="PANTHER" id="PTHR13060:SF0">
    <property type="entry name" value="PROTEIN ECDYSONELESS HOMOLOG"/>
    <property type="match status" value="1"/>
</dbReference>
<gene>
    <name evidence="2" type="primary">LOC105361006</name>
</gene>
<accession>A0AAJ6YE50</accession>
<dbReference type="KEGG" id="csol:105361006"/>
<name>A0AAJ6YE50_9HYME</name>
<keyword evidence="1" id="KW-1185">Reference proteome</keyword>
<dbReference type="GeneID" id="105361006"/>
<sequence length="621" mass="71484">MTSAVMHPKRPREDDTLECFLYPRFCYCLNTDQITEEMLNSEIQMFKQDIELYVKDYLWHRDPLVFDVRTKQTLQFDCIIENSLRPTDLELLPHIHVNLRFDEDIGDEWFVVFLIMNLTKKYEGLIARMIDSDGEFLLIEAAEEIPSWATPEACQNRVFMMNGAVHAVQDKQKICINILNSVHQNPHMFRLSDKVQAVIQKKISIYPEEIVNRKHKARAYLPEKAAYILRKEPKLVASAIRTICHSDPLERKVCRGMRYFPPEQRIMENVKMTKCLYAMASHCRYTGDLRTGWNLPPANSPKYNAYLLGIKIACGLEMLLERAHEELRKCEKQLADNKSPVLDDEAWSNFLKRLESSGYFRELLEGSRERQSLLEKAKSYYRLHMSCNGASERLESRETQRLLKVYKDIQSNDMEMESTEVCTLSPEDNDNWLNVDPIQLETMLNQQFGMHKKKIQQPLNLQDKVQAFINQRSGVEGVRFYVDNDTDIKPPPDMEDNNRIDFDPDVFDSALRDILDFVVPGEDGEFVGSSDSELGGDGDDLGGEMDKYMQLLDSQLQEQMIDSSTSNSMSNRDTMEANLLGSIKEEAGGTGPLSNILGGPVEKLKHLQLNSTDNEAKDVND</sequence>
<proteinExistence type="predicted"/>
<evidence type="ECO:0000313" key="2">
    <source>
        <dbReference type="RefSeq" id="XP_011496388.1"/>
    </source>
</evidence>
<dbReference type="Proteomes" id="UP000695007">
    <property type="component" value="Unplaced"/>
</dbReference>
<evidence type="ECO:0000313" key="1">
    <source>
        <dbReference type="Proteomes" id="UP000695007"/>
    </source>
</evidence>
<dbReference type="PANTHER" id="PTHR13060">
    <property type="entry name" value="SGT1 PROTEIN HSGT1 SUPPRESSOR OF GCR2"/>
    <property type="match status" value="1"/>
</dbReference>
<dbReference type="Pfam" id="PF07093">
    <property type="entry name" value="SGT1"/>
    <property type="match status" value="1"/>
</dbReference>
<organism evidence="1 2">
    <name type="scientific">Ceratosolen solmsi marchali</name>
    <dbReference type="NCBI Taxonomy" id="326594"/>
    <lineage>
        <taxon>Eukaryota</taxon>
        <taxon>Metazoa</taxon>
        <taxon>Ecdysozoa</taxon>
        <taxon>Arthropoda</taxon>
        <taxon>Hexapoda</taxon>
        <taxon>Insecta</taxon>
        <taxon>Pterygota</taxon>
        <taxon>Neoptera</taxon>
        <taxon>Endopterygota</taxon>
        <taxon>Hymenoptera</taxon>
        <taxon>Apocrita</taxon>
        <taxon>Proctotrupomorpha</taxon>
        <taxon>Chalcidoidea</taxon>
        <taxon>Agaonidae</taxon>
        <taxon>Agaoninae</taxon>
        <taxon>Ceratosolen</taxon>
    </lineage>
</organism>
<protein>
    <submittedName>
        <fullName evidence="2">Protein SGT1 homolog ecdysoneless</fullName>
    </submittedName>
</protein>
<dbReference type="InterPro" id="IPR010770">
    <property type="entry name" value="Ecd"/>
</dbReference>
<dbReference type="RefSeq" id="XP_011496388.1">
    <property type="nucleotide sequence ID" value="XM_011498086.1"/>
</dbReference>
<reference evidence="2" key="1">
    <citation type="submission" date="2025-08" db="UniProtKB">
        <authorList>
            <consortium name="RefSeq"/>
        </authorList>
    </citation>
    <scope>IDENTIFICATION</scope>
</reference>